<keyword evidence="2" id="KW-0596">Phosphopantetheine</keyword>
<dbReference type="Pfam" id="PF00501">
    <property type="entry name" value="AMP-binding"/>
    <property type="match status" value="1"/>
</dbReference>
<comment type="similarity">
    <text evidence="7 11">Belongs to the phenylacetyl-CoA ligase family.</text>
</comment>
<dbReference type="PANTHER" id="PTHR43439">
    <property type="entry name" value="PHENYLACETATE-COENZYME A LIGASE"/>
    <property type="match status" value="1"/>
</dbReference>
<dbReference type="FunFam" id="3.40.50.12780:FF:000016">
    <property type="entry name" value="Phenylacetate-coenzyme A ligase"/>
    <property type="match status" value="1"/>
</dbReference>
<comment type="pathway">
    <text evidence="6 11">Aromatic compound metabolism; phenylacetate degradation.</text>
</comment>
<evidence type="ECO:0000256" key="2">
    <source>
        <dbReference type="ARBA" id="ARBA00022450"/>
    </source>
</evidence>
<dbReference type="STRING" id="1499966.U14_05574"/>
<dbReference type="InterPro" id="IPR051414">
    <property type="entry name" value="Adenylate-forming_Reductase"/>
</dbReference>
<keyword evidence="15" id="KW-1185">Reference proteome</keyword>
<dbReference type="EC" id="6.2.1.30" evidence="8 11"/>
<evidence type="ECO:0000256" key="1">
    <source>
        <dbReference type="ARBA" id="ARBA00011245"/>
    </source>
</evidence>
<feature type="domain" description="AMP-dependent synthetase/ligase" evidence="12">
    <location>
        <begin position="18"/>
        <end position="285"/>
    </location>
</feature>
<evidence type="ECO:0000256" key="11">
    <source>
        <dbReference type="PIRNR" id="PIRNR006444"/>
    </source>
</evidence>
<keyword evidence="5 11" id="KW-0547">Nucleotide-binding</keyword>
<reference evidence="14" key="1">
    <citation type="journal article" date="2015" name="PeerJ">
        <title>First genomic representation of candidate bacterial phylum KSB3 points to enhanced environmental sensing as a trigger of wastewater bulking.</title>
        <authorList>
            <person name="Sekiguchi Y."/>
            <person name="Ohashi A."/>
            <person name="Parks D.H."/>
            <person name="Yamauchi T."/>
            <person name="Tyson G.W."/>
            <person name="Hugenholtz P."/>
        </authorList>
    </citation>
    <scope>NUCLEOTIDE SEQUENCE [LARGE SCALE GENOMIC DNA]</scope>
</reference>
<feature type="domain" description="AMP-dependent ligase C-terminal" evidence="13">
    <location>
        <begin position="335"/>
        <end position="434"/>
    </location>
</feature>
<evidence type="ECO:0000256" key="4">
    <source>
        <dbReference type="ARBA" id="ARBA00022598"/>
    </source>
</evidence>
<dbReference type="PANTHER" id="PTHR43439:SF2">
    <property type="entry name" value="ENZYME, PUTATIVE (JCVI)-RELATED"/>
    <property type="match status" value="1"/>
</dbReference>
<evidence type="ECO:0000256" key="5">
    <source>
        <dbReference type="ARBA" id="ARBA00022741"/>
    </source>
</evidence>
<protein>
    <recommendedName>
        <fullName evidence="9 11">Phenylacetate-coenzyme A ligase</fullName>
        <ecNumber evidence="8 11">6.2.1.30</ecNumber>
    </recommendedName>
    <alternativeName>
        <fullName evidence="10 11">Phenylacetyl-CoA ligase</fullName>
    </alternativeName>
</protein>
<comment type="function">
    <text evidence="11">Catalyzes the activation of phenylacetic acid (PA) to phenylacetyl-CoA (PA-CoA).</text>
</comment>
<dbReference type="Pfam" id="PF14535">
    <property type="entry name" value="AMP-binding_C_2"/>
    <property type="match status" value="1"/>
</dbReference>
<evidence type="ECO:0000256" key="9">
    <source>
        <dbReference type="ARBA" id="ARBA00068695"/>
    </source>
</evidence>
<dbReference type="GO" id="GO:0010124">
    <property type="term" value="P:phenylacetate catabolic process"/>
    <property type="evidence" value="ECO:0007669"/>
    <property type="project" value="UniProtKB-UniRule"/>
</dbReference>
<comment type="subunit">
    <text evidence="1">Monomer.</text>
</comment>
<dbReference type="GO" id="GO:0000166">
    <property type="term" value="F:nucleotide binding"/>
    <property type="evidence" value="ECO:0007669"/>
    <property type="project" value="UniProtKB-KW"/>
</dbReference>
<evidence type="ECO:0000256" key="7">
    <source>
        <dbReference type="ARBA" id="ARBA00061566"/>
    </source>
</evidence>
<dbReference type="UniPathway" id="UPA00930"/>
<name>A0A081BSB3_9BACT</name>
<dbReference type="CDD" id="cd05913">
    <property type="entry name" value="PaaK"/>
    <property type="match status" value="1"/>
</dbReference>
<dbReference type="HOGENOM" id="CLU_035301_1_1_0"/>
<comment type="catalytic activity">
    <reaction evidence="11">
        <text>2-phenylacetate + ATP + CoA = phenylacetyl-CoA + AMP + diphosphate</text>
        <dbReference type="Rhea" id="RHEA:20956"/>
        <dbReference type="ChEBI" id="CHEBI:18401"/>
        <dbReference type="ChEBI" id="CHEBI:30616"/>
        <dbReference type="ChEBI" id="CHEBI:33019"/>
        <dbReference type="ChEBI" id="CHEBI:57287"/>
        <dbReference type="ChEBI" id="CHEBI:57390"/>
        <dbReference type="ChEBI" id="CHEBI:456215"/>
        <dbReference type="EC" id="6.2.1.30"/>
    </reaction>
</comment>
<dbReference type="Gene3D" id="3.30.300.30">
    <property type="match status" value="1"/>
</dbReference>
<dbReference type="GO" id="GO:0047475">
    <property type="term" value="F:phenylacetate-CoA ligase activity"/>
    <property type="evidence" value="ECO:0007669"/>
    <property type="project" value="UniProtKB-EC"/>
</dbReference>
<evidence type="ECO:0000313" key="14">
    <source>
        <dbReference type="EMBL" id="GAK54294.1"/>
    </source>
</evidence>
<evidence type="ECO:0000256" key="8">
    <source>
        <dbReference type="ARBA" id="ARBA00066629"/>
    </source>
</evidence>
<evidence type="ECO:0000256" key="3">
    <source>
        <dbReference type="ARBA" id="ARBA00022553"/>
    </source>
</evidence>
<evidence type="ECO:0000256" key="6">
    <source>
        <dbReference type="ARBA" id="ARBA00060591"/>
    </source>
</evidence>
<evidence type="ECO:0000313" key="15">
    <source>
        <dbReference type="Proteomes" id="UP000030700"/>
    </source>
</evidence>
<gene>
    <name evidence="14" type="ORF">U14_05574</name>
</gene>
<dbReference type="InterPro" id="IPR028154">
    <property type="entry name" value="AMP-dep_Lig_C"/>
</dbReference>
<evidence type="ECO:0000256" key="10">
    <source>
        <dbReference type="ARBA" id="ARBA00075111"/>
    </source>
</evidence>
<evidence type="ECO:0000259" key="13">
    <source>
        <dbReference type="Pfam" id="PF14535"/>
    </source>
</evidence>
<dbReference type="InterPro" id="IPR042099">
    <property type="entry name" value="ANL_N_sf"/>
</dbReference>
<dbReference type="InterPro" id="IPR011880">
    <property type="entry name" value="PA_CoA_ligase"/>
</dbReference>
<dbReference type="EMBL" id="DF820461">
    <property type="protein sequence ID" value="GAK54294.1"/>
    <property type="molecule type" value="Genomic_DNA"/>
</dbReference>
<dbReference type="InterPro" id="IPR045851">
    <property type="entry name" value="AMP-bd_C_sf"/>
</dbReference>
<organism evidence="14">
    <name type="scientific">Candidatus Moduliflexus flocculans</name>
    <dbReference type="NCBI Taxonomy" id="1499966"/>
    <lineage>
        <taxon>Bacteria</taxon>
        <taxon>Candidatus Moduliflexota</taxon>
        <taxon>Candidatus Moduliflexia</taxon>
        <taxon>Candidatus Moduliflexales</taxon>
        <taxon>Candidatus Moduliflexaceae</taxon>
    </lineage>
</organism>
<dbReference type="SUPFAM" id="SSF56801">
    <property type="entry name" value="Acetyl-CoA synthetase-like"/>
    <property type="match status" value="1"/>
</dbReference>
<dbReference type="AlphaFoldDB" id="A0A081BSB3"/>
<dbReference type="Gene3D" id="3.40.50.12780">
    <property type="entry name" value="N-terminal domain of ligase-like"/>
    <property type="match status" value="1"/>
</dbReference>
<dbReference type="PIRSF" id="PIRSF006444">
    <property type="entry name" value="PaaK"/>
    <property type="match status" value="1"/>
</dbReference>
<dbReference type="InterPro" id="IPR000873">
    <property type="entry name" value="AMP-dep_synth/lig_dom"/>
</dbReference>
<keyword evidence="3" id="KW-0597">Phosphoprotein</keyword>
<dbReference type="Proteomes" id="UP000030700">
    <property type="component" value="Unassembled WGS sequence"/>
</dbReference>
<proteinExistence type="inferred from homology"/>
<evidence type="ECO:0000259" key="12">
    <source>
        <dbReference type="Pfam" id="PF00501"/>
    </source>
</evidence>
<accession>A0A081BSB3</accession>
<sequence length="436" mass="48891">MIYNRQYETMSRDDLAQLQIERLQTMLNRVYRNVAFYKHALDTQRVEIENIRTLDDLKRLPFTTKDDLRASYPYDMFALPLRDVVRIHASSGTTGRPIVVGYSKNDILHWSELVARQLVAAGLTEHDVAQIAFTYSLFTGGLGYHFGAEKLGASVIPASSHDNLNDQLLIMKDFKTSALLCAPSTALALCHLFKTTGIHPEQLSLRCAILGSEPWSERVRAEIEETFRITAYDNYGLTEIIGPGVSGECQQRNGLHINEDHFIVEVISPTTLQPVKMGEEGELVFTTITKEAFPLIRYRTGDRACLMDGCCECGRTFVRMSRVHGRTDDMIIMHGAKFFPSQVYDAIVGEEGITSHCKIVLDHQGDFDTLEVCVAIAANHGYIDEIKTLEQLRNRLAQRIENSLGVSAKVTFMEDGLLAAEVKGKKQPMVVDKRAA</sequence>
<keyword evidence="4 11" id="KW-0436">Ligase</keyword>